<evidence type="ECO:0000256" key="1">
    <source>
        <dbReference type="SAM" id="Phobius"/>
    </source>
</evidence>
<gene>
    <name evidence="2" type="ORF">O0V09_06670</name>
</gene>
<keyword evidence="1" id="KW-0472">Membrane</keyword>
<feature type="transmembrane region" description="Helical" evidence="1">
    <location>
        <begin position="73"/>
        <end position="93"/>
    </location>
</feature>
<evidence type="ECO:0000313" key="3">
    <source>
        <dbReference type="Proteomes" id="UP001069090"/>
    </source>
</evidence>
<proteinExistence type="predicted"/>
<keyword evidence="1" id="KW-0812">Transmembrane</keyword>
<dbReference type="EMBL" id="JAPTGG010000004">
    <property type="protein sequence ID" value="MCZ0864876.1"/>
    <property type="molecule type" value="Genomic_DNA"/>
</dbReference>
<name>A0A9J6RKE6_9GAMM</name>
<comment type="caution">
    <text evidence="2">The sequence shown here is derived from an EMBL/GenBank/DDBJ whole genome shotgun (WGS) entry which is preliminary data.</text>
</comment>
<dbReference type="AlphaFoldDB" id="A0A9J6RKE6"/>
<feature type="transmembrane region" description="Helical" evidence="1">
    <location>
        <begin position="12"/>
        <end position="32"/>
    </location>
</feature>
<feature type="transmembrane region" description="Helical" evidence="1">
    <location>
        <begin position="39"/>
        <end position="61"/>
    </location>
</feature>
<dbReference type="RefSeq" id="WP_258331029.1">
    <property type="nucleotide sequence ID" value="NZ_JAPTGG010000004.1"/>
</dbReference>
<keyword evidence="3" id="KW-1185">Reference proteome</keyword>
<dbReference type="Proteomes" id="UP001069090">
    <property type="component" value="Unassembled WGS sequence"/>
</dbReference>
<dbReference type="Pfam" id="PF06611">
    <property type="entry name" value="DUF1145"/>
    <property type="match status" value="1"/>
</dbReference>
<organism evidence="2 3">
    <name type="scientific">Dasania phycosphaerae</name>
    <dbReference type="NCBI Taxonomy" id="2950436"/>
    <lineage>
        <taxon>Bacteria</taxon>
        <taxon>Pseudomonadati</taxon>
        <taxon>Pseudomonadota</taxon>
        <taxon>Gammaproteobacteria</taxon>
        <taxon>Cellvibrionales</taxon>
        <taxon>Spongiibacteraceae</taxon>
        <taxon>Dasania</taxon>
    </lineage>
</organism>
<accession>A0A9J6RKE6</accession>
<protein>
    <submittedName>
        <fullName evidence="2">DUF1145 domain-containing protein</fullName>
    </submittedName>
</protein>
<reference evidence="2 3" key="1">
    <citation type="submission" date="2022-12" db="EMBL/GenBank/DDBJ databases">
        <title>Dasania phycosphaerae sp. nov., isolated from particulate material of the south coast of Korea.</title>
        <authorList>
            <person name="Jiang Y."/>
        </authorList>
    </citation>
    <scope>NUCLEOTIDE SEQUENCE [LARGE SCALE GENOMIC DNA]</scope>
    <source>
        <strain evidence="2 3">GY-19</strain>
    </source>
</reference>
<dbReference type="InterPro" id="IPR009525">
    <property type="entry name" value="DUF1145"/>
</dbReference>
<keyword evidence="1" id="KW-1133">Transmembrane helix</keyword>
<sequence length="125" mass="14053">MYELSFSTHPVALLAQVALVAQASIVCLLVLVNLPPQTIIGLLGRVSIVCVWLAVTINLFIDLPDNLDLWLNSFALFLIVAHISKCLWLTPAIKRHSSQPIKSYALVLLFGVLHHEPWQMQHEYE</sequence>
<evidence type="ECO:0000313" key="2">
    <source>
        <dbReference type="EMBL" id="MCZ0864876.1"/>
    </source>
</evidence>